<dbReference type="InterPro" id="IPR001623">
    <property type="entry name" value="DnaJ_domain"/>
</dbReference>
<dbReference type="PANTHER" id="PTHR24074">
    <property type="entry name" value="CO-CHAPERONE PROTEIN DJLA"/>
    <property type="match status" value="1"/>
</dbReference>
<dbReference type="Proteomes" id="UP000651452">
    <property type="component" value="Unassembled WGS sequence"/>
</dbReference>
<reference evidence="3" key="1">
    <citation type="submission" date="2018-12" db="EMBL/GenBank/DDBJ databases">
        <authorList>
            <person name="Syme R.A."/>
            <person name="Farfan-Caceres L."/>
            <person name="Lichtenzveig J."/>
        </authorList>
    </citation>
    <scope>NUCLEOTIDE SEQUENCE</scope>
    <source>
        <strain evidence="3">Al4</strain>
    </source>
</reference>
<dbReference type="PRINTS" id="PR00625">
    <property type="entry name" value="JDOMAIN"/>
</dbReference>
<evidence type="ECO:0000259" key="2">
    <source>
        <dbReference type="PROSITE" id="PS50076"/>
    </source>
</evidence>
<dbReference type="PROSITE" id="PS50076">
    <property type="entry name" value="DNAJ_2"/>
    <property type="match status" value="1"/>
</dbReference>
<name>A0A8H7J8D9_9PLEO</name>
<dbReference type="AlphaFoldDB" id="A0A8H7J8D9"/>
<organism evidence="3 4">
    <name type="scientific">Ascochyta lentis</name>
    <dbReference type="NCBI Taxonomy" id="205686"/>
    <lineage>
        <taxon>Eukaryota</taxon>
        <taxon>Fungi</taxon>
        <taxon>Dikarya</taxon>
        <taxon>Ascomycota</taxon>
        <taxon>Pezizomycotina</taxon>
        <taxon>Dothideomycetes</taxon>
        <taxon>Pleosporomycetidae</taxon>
        <taxon>Pleosporales</taxon>
        <taxon>Pleosporineae</taxon>
        <taxon>Didymellaceae</taxon>
        <taxon>Ascochyta</taxon>
    </lineage>
</organism>
<dbReference type="Gene3D" id="1.10.287.110">
    <property type="entry name" value="DnaJ domain"/>
    <property type="match status" value="1"/>
</dbReference>
<feature type="compositionally biased region" description="Basic and acidic residues" evidence="1">
    <location>
        <begin position="67"/>
        <end position="103"/>
    </location>
</feature>
<dbReference type="SUPFAM" id="SSF46565">
    <property type="entry name" value="Chaperone J-domain"/>
    <property type="match status" value="1"/>
</dbReference>
<evidence type="ECO:0000313" key="3">
    <source>
        <dbReference type="EMBL" id="KAF9698112.1"/>
    </source>
</evidence>
<gene>
    <name evidence="3" type="ORF">EKO04_003761</name>
</gene>
<sequence>MPGRYSGAGRYSRTELKQLYEAMESHYYHDEGLSRDEARKTAEKFLFEKTGQSLRGPFGPGVLSQDSPEREYAEDVRDTPVRETQFEREFYGSKPHDRSRGDGGGRNGESSHILTPKEIMAGTIAVIDEWLDKGASEDYARQQAEKFYIREAGKAYRAAAAGASRRPKSSRPSAFSNFSGMEDALDDDEGYGGRGSGPPRSHSMRGPRTGATRPPGWEDPRFDEYFTEEPEPSRGQSYYEDDGPRFQSRRGYSSSDGYDNDYDGESSRYAPRGYRTEEHRARGSSSPFGGRNSAYDDHEPRFSSRGGPRGYRTEERRPGGFSSSSYFSNDPEDNDGPPPGYGRSQRPMNFSGTKPAEDLYVTLGVSASASAESIKQAHRKLSIKHHPDRETGSAAAKKAATGRMAQINQAYDVLKDDEMREFYDRTGLIASKGLPP</sequence>
<comment type="caution">
    <text evidence="3">The sequence shown here is derived from an EMBL/GenBank/DDBJ whole genome shotgun (WGS) entry which is preliminary data.</text>
</comment>
<dbReference type="OrthoDB" id="10250354at2759"/>
<feature type="compositionally biased region" description="Low complexity" evidence="1">
    <location>
        <begin position="158"/>
        <end position="174"/>
    </location>
</feature>
<dbReference type="SMART" id="SM00271">
    <property type="entry name" value="DnaJ"/>
    <property type="match status" value="1"/>
</dbReference>
<evidence type="ECO:0000256" key="1">
    <source>
        <dbReference type="SAM" id="MobiDB-lite"/>
    </source>
</evidence>
<evidence type="ECO:0000313" key="4">
    <source>
        <dbReference type="Proteomes" id="UP000651452"/>
    </source>
</evidence>
<feature type="domain" description="J" evidence="2">
    <location>
        <begin position="358"/>
        <end position="427"/>
    </location>
</feature>
<protein>
    <recommendedName>
        <fullName evidence="2">J domain-containing protein</fullName>
    </recommendedName>
</protein>
<feature type="region of interest" description="Disordered" evidence="1">
    <location>
        <begin position="376"/>
        <end position="402"/>
    </location>
</feature>
<dbReference type="EMBL" id="RZGK01000006">
    <property type="protein sequence ID" value="KAF9698112.1"/>
    <property type="molecule type" value="Genomic_DNA"/>
</dbReference>
<keyword evidence="4" id="KW-1185">Reference proteome</keyword>
<dbReference type="CDD" id="cd06257">
    <property type="entry name" value="DnaJ"/>
    <property type="match status" value="1"/>
</dbReference>
<dbReference type="InterPro" id="IPR036869">
    <property type="entry name" value="J_dom_sf"/>
</dbReference>
<feature type="compositionally biased region" description="Low complexity" evidence="1">
    <location>
        <begin position="197"/>
        <end position="208"/>
    </location>
</feature>
<reference evidence="3" key="2">
    <citation type="submission" date="2020-09" db="EMBL/GenBank/DDBJ databases">
        <title>Reference genome assembly for Australian Ascochyta lentis isolate Al4.</title>
        <authorList>
            <person name="Lee R.C."/>
            <person name="Farfan-Caceres L.M."/>
            <person name="Debler J.W."/>
            <person name="Williams A.H."/>
            <person name="Henares B.M."/>
        </authorList>
    </citation>
    <scope>NUCLEOTIDE SEQUENCE</scope>
    <source>
        <strain evidence="3">Al4</strain>
    </source>
</reference>
<feature type="region of interest" description="Disordered" evidence="1">
    <location>
        <begin position="158"/>
        <end position="354"/>
    </location>
</feature>
<dbReference type="Pfam" id="PF00226">
    <property type="entry name" value="DnaJ"/>
    <property type="match status" value="1"/>
</dbReference>
<proteinExistence type="predicted"/>
<feature type="region of interest" description="Disordered" evidence="1">
    <location>
        <begin position="51"/>
        <end position="118"/>
    </location>
</feature>
<dbReference type="InterPro" id="IPR050817">
    <property type="entry name" value="DjlA_DnaK_co-chaperone"/>
</dbReference>
<accession>A0A8H7J8D9</accession>